<dbReference type="Gene3D" id="1.10.8.20">
    <property type="entry name" value="N-terminal domain of phosphatidylinositol transfer protein sec14p"/>
    <property type="match status" value="1"/>
</dbReference>
<evidence type="ECO:0000256" key="3">
    <source>
        <dbReference type="ARBA" id="ARBA00022927"/>
    </source>
</evidence>
<dbReference type="GO" id="GO:0000139">
    <property type="term" value="C:Golgi membrane"/>
    <property type="evidence" value="ECO:0007669"/>
    <property type="project" value="UniProtKB-SubCell"/>
</dbReference>
<dbReference type="GO" id="GO:0005886">
    <property type="term" value="C:plasma membrane"/>
    <property type="evidence" value="ECO:0007669"/>
    <property type="project" value="UniProtKB-SubCell"/>
</dbReference>
<dbReference type="InterPro" id="IPR001251">
    <property type="entry name" value="CRAL-TRIO_dom"/>
</dbReference>
<evidence type="ECO:0000256" key="5">
    <source>
        <dbReference type="ARBA" id="ARBA00038020"/>
    </source>
</evidence>
<dbReference type="PRINTS" id="PR00180">
    <property type="entry name" value="CRETINALDHBP"/>
</dbReference>
<dbReference type="FunCoup" id="A0A2P5F5E2">
    <property type="interactions" value="369"/>
</dbReference>
<feature type="compositionally biased region" description="Basic residues" evidence="7">
    <location>
        <begin position="32"/>
        <end position="41"/>
    </location>
</feature>
<dbReference type="Pfam" id="PF00650">
    <property type="entry name" value="CRAL_TRIO"/>
    <property type="match status" value="1"/>
</dbReference>
<proteinExistence type="inferred from homology"/>
<keyword evidence="3" id="KW-0813">Transport</keyword>
<dbReference type="OrthoDB" id="1434354at2759"/>
<dbReference type="GO" id="GO:0015031">
    <property type="term" value="P:protein transport"/>
    <property type="evidence" value="ECO:0007669"/>
    <property type="project" value="UniProtKB-KW"/>
</dbReference>
<dbReference type="Proteomes" id="UP000237000">
    <property type="component" value="Unassembled WGS sequence"/>
</dbReference>
<dbReference type="Pfam" id="PF03765">
    <property type="entry name" value="CRAL_TRIO_N"/>
    <property type="match status" value="1"/>
</dbReference>
<keyword evidence="10" id="KW-1185">Reference proteome</keyword>
<organism evidence="9 10">
    <name type="scientific">Trema orientale</name>
    <name type="common">Charcoal tree</name>
    <name type="synonym">Celtis orientalis</name>
    <dbReference type="NCBI Taxonomy" id="63057"/>
    <lineage>
        <taxon>Eukaryota</taxon>
        <taxon>Viridiplantae</taxon>
        <taxon>Streptophyta</taxon>
        <taxon>Embryophyta</taxon>
        <taxon>Tracheophyta</taxon>
        <taxon>Spermatophyta</taxon>
        <taxon>Magnoliopsida</taxon>
        <taxon>eudicotyledons</taxon>
        <taxon>Gunneridae</taxon>
        <taxon>Pentapetalae</taxon>
        <taxon>rosids</taxon>
        <taxon>fabids</taxon>
        <taxon>Rosales</taxon>
        <taxon>Cannabaceae</taxon>
        <taxon>Trema</taxon>
    </lineage>
</organism>
<comment type="subcellular location">
    <subcellularLocation>
        <location evidence="1">Cell membrane</location>
        <topology evidence="1">Peripheral membrane protein</topology>
    </subcellularLocation>
    <subcellularLocation>
        <location evidence="2">Golgi apparatus membrane</location>
        <topology evidence="2">Peripheral membrane protein</topology>
    </subcellularLocation>
</comment>
<keyword evidence="4" id="KW-0333">Golgi apparatus</keyword>
<reference evidence="10" key="1">
    <citation type="submission" date="2016-06" db="EMBL/GenBank/DDBJ databases">
        <title>Parallel loss of symbiosis genes in relatives of nitrogen-fixing non-legume Parasponia.</title>
        <authorList>
            <person name="Van Velzen R."/>
            <person name="Holmer R."/>
            <person name="Bu F."/>
            <person name="Rutten L."/>
            <person name="Van Zeijl A."/>
            <person name="Liu W."/>
            <person name="Santuari L."/>
            <person name="Cao Q."/>
            <person name="Sharma T."/>
            <person name="Shen D."/>
            <person name="Roswanjaya Y."/>
            <person name="Wardhani T."/>
            <person name="Kalhor M.S."/>
            <person name="Jansen J."/>
            <person name="Van den Hoogen J."/>
            <person name="Gungor B."/>
            <person name="Hartog M."/>
            <person name="Hontelez J."/>
            <person name="Verver J."/>
            <person name="Yang W.-C."/>
            <person name="Schijlen E."/>
            <person name="Repin R."/>
            <person name="Schilthuizen M."/>
            <person name="Schranz E."/>
            <person name="Heidstra R."/>
            <person name="Miyata K."/>
            <person name="Fedorova E."/>
            <person name="Kohlen W."/>
            <person name="Bisseling T."/>
            <person name="Smit S."/>
            <person name="Geurts R."/>
        </authorList>
    </citation>
    <scope>NUCLEOTIDE SEQUENCE [LARGE SCALE GENOMIC DNA]</scope>
    <source>
        <strain evidence="10">cv. RG33-2</strain>
    </source>
</reference>
<dbReference type="SUPFAM" id="SSF46938">
    <property type="entry name" value="CRAL/TRIO N-terminal domain"/>
    <property type="match status" value="1"/>
</dbReference>
<name>A0A2P5F5E2_TREOI</name>
<dbReference type="SUPFAM" id="SSF52087">
    <property type="entry name" value="CRAL/TRIO domain"/>
    <property type="match status" value="1"/>
</dbReference>
<dbReference type="InParanoid" id="A0A2P5F5E2"/>
<dbReference type="PROSITE" id="PS50191">
    <property type="entry name" value="CRAL_TRIO"/>
    <property type="match status" value="1"/>
</dbReference>
<evidence type="ECO:0000259" key="8">
    <source>
        <dbReference type="PROSITE" id="PS50191"/>
    </source>
</evidence>
<accession>A0A2P5F5E2</accession>
<dbReference type="InterPro" id="IPR036273">
    <property type="entry name" value="CRAL/TRIO_N_dom_sf"/>
</dbReference>
<evidence type="ECO:0000256" key="6">
    <source>
        <dbReference type="SAM" id="Coils"/>
    </source>
</evidence>
<evidence type="ECO:0000313" key="10">
    <source>
        <dbReference type="Proteomes" id="UP000237000"/>
    </source>
</evidence>
<evidence type="ECO:0000256" key="4">
    <source>
        <dbReference type="ARBA" id="ARBA00023034"/>
    </source>
</evidence>
<gene>
    <name evidence="9" type="ORF">TorRG33x02_112900</name>
</gene>
<sequence>MHNSKDNDSRIDITRGGGGGGEGEESSSSWQKSRKTPKKTKIIHPPIECHWQLPPIKQEKPSSGFKSMLSYPIKLGGSLKKIGRTKSMQLILEGAHDPKDEKLVQSFSEMLFLEVQLPPKHNDYHTLLRFLRMRDFDFAKAKEMFLNYLNWREEYRVDAIPKEFKFEEYERVKKCYPHGYHGVDRYGRPVYIERIGMVDLNELLQVTTVERFVKYHVSEQEKTLKLRYPACSIAAKKHVASTTSILDVQGVGLANFSKPARYIFMEIQKIDSNYYPETLHRLFIVNAGSGFKMLWKVLKAFLDARTLAKIKVLGYNYLDDLLEVIDLSYLPTFLGGNCTCADYGGCLLSDKGPWNNPEIAEIVQAISTTDDENNGDDDNETASESALTRNMKIQALDAALTETKTKIEALEDLLEETKIALEGLALHIEDLRTF</sequence>
<dbReference type="SMART" id="SM00516">
    <property type="entry name" value="SEC14"/>
    <property type="match status" value="1"/>
</dbReference>
<dbReference type="EMBL" id="JXTC01000061">
    <property type="protein sequence ID" value="PON93011.1"/>
    <property type="molecule type" value="Genomic_DNA"/>
</dbReference>
<dbReference type="InterPro" id="IPR011074">
    <property type="entry name" value="CRAL/TRIO_N_dom"/>
</dbReference>
<dbReference type="AlphaFoldDB" id="A0A2P5F5E2"/>
<dbReference type="STRING" id="63057.A0A2P5F5E2"/>
<comment type="caution">
    <text evidence="9">The sequence shown here is derived from an EMBL/GenBank/DDBJ whole genome shotgun (WGS) entry which is preliminary data.</text>
</comment>
<evidence type="ECO:0000256" key="2">
    <source>
        <dbReference type="ARBA" id="ARBA00004395"/>
    </source>
</evidence>
<dbReference type="PANTHER" id="PTHR45657">
    <property type="entry name" value="CRAL-TRIO DOMAIN-CONTAINING PROTEIN YKL091C-RELATED"/>
    <property type="match status" value="1"/>
</dbReference>
<dbReference type="CDD" id="cd00170">
    <property type="entry name" value="SEC14"/>
    <property type="match status" value="1"/>
</dbReference>
<dbReference type="Gene3D" id="3.40.525.10">
    <property type="entry name" value="CRAL-TRIO lipid binding domain"/>
    <property type="match status" value="1"/>
</dbReference>
<feature type="compositionally biased region" description="Basic and acidic residues" evidence="7">
    <location>
        <begin position="1"/>
        <end position="13"/>
    </location>
</feature>
<feature type="region of interest" description="Disordered" evidence="7">
    <location>
        <begin position="1"/>
        <end position="41"/>
    </location>
</feature>
<dbReference type="InterPro" id="IPR051026">
    <property type="entry name" value="PI/PC_transfer"/>
</dbReference>
<comment type="similarity">
    <text evidence="5">Belongs to the SFH family.</text>
</comment>
<evidence type="ECO:0000313" key="9">
    <source>
        <dbReference type="EMBL" id="PON93011.1"/>
    </source>
</evidence>
<dbReference type="InterPro" id="IPR036865">
    <property type="entry name" value="CRAL-TRIO_dom_sf"/>
</dbReference>
<keyword evidence="3" id="KW-0653">Protein transport</keyword>
<evidence type="ECO:0000256" key="1">
    <source>
        <dbReference type="ARBA" id="ARBA00004202"/>
    </source>
</evidence>
<dbReference type="SMART" id="SM01100">
    <property type="entry name" value="CRAL_TRIO_N"/>
    <property type="match status" value="1"/>
</dbReference>
<feature type="domain" description="CRAL-TRIO" evidence="8">
    <location>
        <begin position="168"/>
        <end position="342"/>
    </location>
</feature>
<keyword evidence="6" id="KW-0175">Coiled coil</keyword>
<feature type="coiled-coil region" evidence="6">
    <location>
        <begin position="393"/>
        <end position="427"/>
    </location>
</feature>
<evidence type="ECO:0000256" key="7">
    <source>
        <dbReference type="SAM" id="MobiDB-lite"/>
    </source>
</evidence>
<dbReference type="PANTHER" id="PTHR45657:SF50">
    <property type="entry name" value="PHOSPHATIDYLINOSITOL_PHOSPHATIDYLCHOLINE TRANSFER PROTEIN SFH11"/>
    <property type="match status" value="1"/>
</dbReference>
<protein>
    <submittedName>
        <fullName evidence="9">Cellular retinaldehyde binding/alpha-tocopherol transport</fullName>
    </submittedName>
</protein>